<organism evidence="1 2">
    <name type="scientific">Gigaspora margarita</name>
    <dbReference type="NCBI Taxonomy" id="4874"/>
    <lineage>
        <taxon>Eukaryota</taxon>
        <taxon>Fungi</taxon>
        <taxon>Fungi incertae sedis</taxon>
        <taxon>Mucoromycota</taxon>
        <taxon>Glomeromycotina</taxon>
        <taxon>Glomeromycetes</taxon>
        <taxon>Diversisporales</taxon>
        <taxon>Gigasporaceae</taxon>
        <taxon>Gigaspora</taxon>
    </lineage>
</organism>
<reference evidence="1 2" key="1">
    <citation type="submission" date="2021-06" db="EMBL/GenBank/DDBJ databases">
        <authorList>
            <person name="Kallberg Y."/>
            <person name="Tangrot J."/>
            <person name="Rosling A."/>
        </authorList>
    </citation>
    <scope>NUCLEOTIDE SEQUENCE [LARGE SCALE GENOMIC DNA]</scope>
    <source>
        <strain evidence="1 2">120-4 pot B 10/14</strain>
    </source>
</reference>
<accession>A0ABN7WWD6</accession>
<keyword evidence="2" id="KW-1185">Reference proteome</keyword>
<dbReference type="Proteomes" id="UP000789901">
    <property type="component" value="Unassembled WGS sequence"/>
</dbReference>
<name>A0ABN7WWD6_GIGMA</name>
<sequence length="43" mass="4623">HLGKNSQHPIFISLGNIPTSLQNKAEAKALVGIMPILQGTKEK</sequence>
<comment type="caution">
    <text evidence="1">The sequence shown here is derived from an EMBL/GenBank/DDBJ whole genome shotgun (WGS) entry which is preliminary data.</text>
</comment>
<gene>
    <name evidence="1" type="ORF">GMARGA_LOCUS35370</name>
</gene>
<dbReference type="EMBL" id="CAJVQB010065512">
    <property type="protein sequence ID" value="CAG8841325.1"/>
    <property type="molecule type" value="Genomic_DNA"/>
</dbReference>
<evidence type="ECO:0000313" key="2">
    <source>
        <dbReference type="Proteomes" id="UP000789901"/>
    </source>
</evidence>
<feature type="non-terminal residue" evidence="1">
    <location>
        <position position="1"/>
    </location>
</feature>
<evidence type="ECO:0000313" key="1">
    <source>
        <dbReference type="EMBL" id="CAG8841325.1"/>
    </source>
</evidence>
<proteinExistence type="predicted"/>
<protein>
    <submittedName>
        <fullName evidence="1">23109_t:CDS:1</fullName>
    </submittedName>
</protein>